<name>A0A1H5LMM6_9MICC</name>
<evidence type="ECO:0000256" key="2">
    <source>
        <dbReference type="SAM" id="Phobius"/>
    </source>
</evidence>
<dbReference type="PANTHER" id="PTHR34819:SF3">
    <property type="entry name" value="CELL SURFACE PROTEIN"/>
    <property type="match status" value="1"/>
</dbReference>
<dbReference type="Pfam" id="PF21959">
    <property type="entry name" value="DUF6923"/>
    <property type="match status" value="1"/>
</dbReference>
<dbReference type="PANTHER" id="PTHR34819">
    <property type="entry name" value="LARGE CYSTEINE-RICH PERIPLASMIC PROTEIN OMCB"/>
    <property type="match status" value="1"/>
</dbReference>
<feature type="domain" description="DUF7507" evidence="5">
    <location>
        <begin position="459"/>
        <end position="564"/>
    </location>
</feature>
<evidence type="ECO:0000259" key="3">
    <source>
        <dbReference type="Pfam" id="PF01345"/>
    </source>
</evidence>
<dbReference type="Gene3D" id="2.60.40.10">
    <property type="entry name" value="Immunoglobulins"/>
    <property type="match status" value="1"/>
</dbReference>
<accession>A0A1H5LMM6</accession>
<evidence type="ECO:0000313" key="6">
    <source>
        <dbReference type="EMBL" id="SEE78305.1"/>
    </source>
</evidence>
<organism evidence="6 7">
    <name type="scientific">Arthrobacter alpinus</name>
    <dbReference type="NCBI Taxonomy" id="656366"/>
    <lineage>
        <taxon>Bacteria</taxon>
        <taxon>Bacillati</taxon>
        <taxon>Actinomycetota</taxon>
        <taxon>Actinomycetes</taxon>
        <taxon>Micrococcales</taxon>
        <taxon>Micrococcaceae</taxon>
        <taxon>Arthrobacter</taxon>
    </lineage>
</organism>
<evidence type="ECO:0000313" key="7">
    <source>
        <dbReference type="Proteomes" id="UP000182725"/>
    </source>
</evidence>
<feature type="compositionally biased region" description="Low complexity" evidence="1">
    <location>
        <begin position="679"/>
        <end position="688"/>
    </location>
</feature>
<dbReference type="InterPro" id="IPR001434">
    <property type="entry name" value="OmcB-like_DUF11"/>
</dbReference>
<gene>
    <name evidence="6" type="ORF">SAMN04489740_2523</name>
</gene>
<dbReference type="InterPro" id="IPR054215">
    <property type="entry name" value="DUF6923"/>
</dbReference>
<reference evidence="6 7" key="1">
    <citation type="submission" date="2016-10" db="EMBL/GenBank/DDBJ databases">
        <authorList>
            <person name="de Groot N.N."/>
        </authorList>
    </citation>
    <scope>NUCLEOTIDE SEQUENCE [LARGE SCALE GENOMIC DNA]</scope>
    <source>
        <strain evidence="6 7">DSM 22274</strain>
    </source>
</reference>
<feature type="region of interest" description="Disordered" evidence="1">
    <location>
        <begin position="9"/>
        <end position="31"/>
    </location>
</feature>
<dbReference type="GO" id="GO:0005975">
    <property type="term" value="P:carbohydrate metabolic process"/>
    <property type="evidence" value="ECO:0007669"/>
    <property type="project" value="UniProtKB-ARBA"/>
</dbReference>
<dbReference type="AlphaFoldDB" id="A0A1H5LMM6"/>
<feature type="domain" description="DUF7507" evidence="5">
    <location>
        <begin position="695"/>
        <end position="800"/>
    </location>
</feature>
<keyword evidence="2" id="KW-0812">Transmembrane</keyword>
<keyword evidence="2" id="KW-0472">Membrane</keyword>
<dbReference type="InterPro" id="IPR051172">
    <property type="entry name" value="Chlamydia_OmcB"/>
</dbReference>
<feature type="region of interest" description="Disordered" evidence="1">
    <location>
        <begin position="783"/>
        <end position="810"/>
    </location>
</feature>
<dbReference type="InterPro" id="IPR013783">
    <property type="entry name" value="Ig-like_fold"/>
</dbReference>
<protein>
    <submittedName>
        <fullName evidence="6">Conserved repeat domain-containing protein</fullName>
    </submittedName>
</protein>
<dbReference type="SUPFAM" id="SSF63825">
    <property type="entry name" value="YWTD domain"/>
    <property type="match status" value="1"/>
</dbReference>
<feature type="compositionally biased region" description="Low complexity" evidence="1">
    <location>
        <begin position="797"/>
        <end position="810"/>
    </location>
</feature>
<keyword evidence="2" id="KW-1133">Transmembrane helix</keyword>
<dbReference type="Proteomes" id="UP000182725">
    <property type="component" value="Unassembled WGS sequence"/>
</dbReference>
<feature type="domain" description="DUF6923" evidence="4">
    <location>
        <begin position="82"/>
        <end position="325"/>
    </location>
</feature>
<sequence>MNRMRRIFAGAEPAALTRQEQRHSPPAPRPTRKWAKVVAAAALTSVMLTAIGVPGFGEEMAHAAPAPAPVSANFPCLTPMIFVAQGNNPDGSGPTQLQSESYSLGQAQFTPIGTPWGGIGGFNKYNAIGFNTADNFLYGIANSSDGVNPNYHLLRIGEDGAPQDLGVIADMPTDSRFINAGAFHNGTYYVMSGESSAPEIFSIDLNTVTATTTTLSTAWTPADFTQVGNYLWGVEKYSGTFYRLDPTTGAVTTFPATSTFWNGNTNASAGAAFTFGNGNLGISSSDTGVVSQVKITDPGSAAPTFTLVSQSAGPQSNRNDGANCVPNPSNTDLEITKTGPPQVQTNGTINWTLAVKNNGPAISSGYTVSDTVPAGVTGVASTTPGCTVNANTVTCIGGTLLVGDSSTITLTGTAPPTDGTCVENQATVMANESDIVPANDTSALVRTCASTVVVPPAVPALSLVKTADATALTTPSKVGDTITYHFTATNTGNTPLTDVTITDPLTGLSALAYTWPGTAGTLAPGEKVDATATYQITQADINIGKVDNTAMASGNPPTGPPAPSKPASTSTPLTAAAALSLVKTADATALTTPSKVGDTITYHFTATNTGNTPLTDVTITDPLTGLSALAYTWPGTAGTLAPGEKVDATATYQITQADINTGKIDNTATATGKNPAGEAVPSGPSSTSTPLTAAAALSLVKTADATALTTPSKVGDTITYHFTATNTGNTPLTDVTITDPLTGLSALAYTWPGTAGTLAPGEKVDATATYQITQADINTGKIDNTATATGKNPAGEAVPSGPSSTSTPLTATPPVLVVPVVDPPVMTPPVAAAPVNPDLAYTGVAGLVIIPIALLLLLGGIFAFVTSKRRKSES</sequence>
<feature type="domain" description="DUF7507" evidence="5">
    <location>
        <begin position="577"/>
        <end position="682"/>
    </location>
</feature>
<feature type="domain" description="DUF11" evidence="3">
    <location>
        <begin position="332"/>
        <end position="443"/>
    </location>
</feature>
<feature type="region of interest" description="Disordered" evidence="1">
    <location>
        <begin position="665"/>
        <end position="688"/>
    </location>
</feature>
<proteinExistence type="predicted"/>
<dbReference type="NCBIfam" id="TIGR01451">
    <property type="entry name" value="B_ant_repeat"/>
    <property type="match status" value="4"/>
</dbReference>
<dbReference type="Pfam" id="PF24346">
    <property type="entry name" value="DUF7507"/>
    <property type="match status" value="3"/>
</dbReference>
<evidence type="ECO:0000256" key="1">
    <source>
        <dbReference type="SAM" id="MobiDB-lite"/>
    </source>
</evidence>
<evidence type="ECO:0000259" key="5">
    <source>
        <dbReference type="Pfam" id="PF24346"/>
    </source>
</evidence>
<feature type="region of interest" description="Disordered" evidence="1">
    <location>
        <begin position="548"/>
        <end position="571"/>
    </location>
</feature>
<dbReference type="EMBL" id="FNTV01000001">
    <property type="protein sequence ID" value="SEE78305.1"/>
    <property type="molecule type" value="Genomic_DNA"/>
</dbReference>
<dbReference type="InterPro" id="IPR047589">
    <property type="entry name" value="DUF11_rpt"/>
</dbReference>
<dbReference type="InterPro" id="IPR055354">
    <property type="entry name" value="DUF7507"/>
</dbReference>
<feature type="transmembrane region" description="Helical" evidence="2">
    <location>
        <begin position="839"/>
        <end position="865"/>
    </location>
</feature>
<evidence type="ECO:0000259" key="4">
    <source>
        <dbReference type="Pfam" id="PF21959"/>
    </source>
</evidence>
<feature type="transmembrane region" description="Helical" evidence="2">
    <location>
        <begin position="37"/>
        <end position="57"/>
    </location>
</feature>
<dbReference type="Pfam" id="PF01345">
    <property type="entry name" value="DUF11"/>
    <property type="match status" value="1"/>
</dbReference>